<organism evidence="1">
    <name type="scientific">bioreactor metagenome</name>
    <dbReference type="NCBI Taxonomy" id="1076179"/>
    <lineage>
        <taxon>unclassified sequences</taxon>
        <taxon>metagenomes</taxon>
        <taxon>ecological metagenomes</taxon>
    </lineage>
</organism>
<accession>A0A644ZP40</accession>
<evidence type="ECO:0000313" key="1">
    <source>
        <dbReference type="EMBL" id="MPM41611.1"/>
    </source>
</evidence>
<dbReference type="AlphaFoldDB" id="A0A644ZP40"/>
<sequence length="101" mass="11684">MLMALLANLRHLHAAWAELQHRADRERKEFNPTRGNILRKFSGCQVVQPQCLHLIDALLGEQADLPVPVARMRIPHDSVVNSQFRLRNRLFKGSFFRADID</sequence>
<dbReference type="EMBL" id="VSSQ01009432">
    <property type="protein sequence ID" value="MPM41611.1"/>
    <property type="molecule type" value="Genomic_DNA"/>
</dbReference>
<comment type="caution">
    <text evidence="1">The sequence shown here is derived from an EMBL/GenBank/DDBJ whole genome shotgun (WGS) entry which is preliminary data.</text>
</comment>
<protein>
    <submittedName>
        <fullName evidence="1">Uncharacterized protein</fullName>
    </submittedName>
</protein>
<reference evidence="1" key="1">
    <citation type="submission" date="2019-08" db="EMBL/GenBank/DDBJ databases">
        <authorList>
            <person name="Kucharzyk K."/>
            <person name="Murdoch R.W."/>
            <person name="Higgins S."/>
            <person name="Loffler F."/>
        </authorList>
    </citation>
    <scope>NUCLEOTIDE SEQUENCE</scope>
</reference>
<proteinExistence type="predicted"/>
<name>A0A644ZP40_9ZZZZ</name>
<gene>
    <name evidence="1" type="ORF">SDC9_88266</name>
</gene>